<dbReference type="Gene3D" id="3.30.160.60">
    <property type="entry name" value="Classic Zinc Finger"/>
    <property type="match status" value="1"/>
</dbReference>
<dbReference type="OrthoDB" id="2687452at2759"/>
<evidence type="ECO:0000256" key="1">
    <source>
        <dbReference type="SAM" id="MobiDB-lite"/>
    </source>
</evidence>
<evidence type="ECO:0000313" key="2">
    <source>
        <dbReference type="EMBL" id="RDW91271.1"/>
    </source>
</evidence>
<proteinExistence type="predicted"/>
<feature type="region of interest" description="Disordered" evidence="1">
    <location>
        <begin position="1"/>
        <end position="34"/>
    </location>
</feature>
<gene>
    <name evidence="2" type="ORF">BP5796_02436</name>
</gene>
<evidence type="ECO:0000313" key="3">
    <source>
        <dbReference type="Proteomes" id="UP000256328"/>
    </source>
</evidence>
<sequence>MDAKQRQQRFAQQYTWSLPAAPEPDMSRTLRTYGGSSIGGGTSLYSSSSNNSQPYTTTTGQSISTANTSFDGDANVQYSEYFKPTQYMQISGLETTRYTYGGGTVYEEQTRASRPTPKNLGWTPNTRYGELYKVVVSDKKVSHLELLPEFQPNAEIPLRVYLDTVKNSKGYVCQFPGGCSGKQSTFTRPADLDRHYIHYHAASSEREKFYCGYKKCQRAKDPFHRKDHYRDHLRDFHKEDLPGKRFVGEEAKLKWLEERKIDPNCWRCTKCLEKVAIGKDLFLCRSCNLSCEPDRIASRQPSSRRTSQRDNEDAQYRISQGTNSATSNSNQNYFDYTESCQTCHDTQYIPDYRGSSIECPVCRPNAYANLNQEIGNGWGEYERRY</sequence>
<protein>
    <recommendedName>
        <fullName evidence="4">C2H2-type domain-containing protein</fullName>
    </recommendedName>
</protein>
<evidence type="ECO:0008006" key="4">
    <source>
        <dbReference type="Google" id="ProtNLM"/>
    </source>
</evidence>
<comment type="caution">
    <text evidence="2">The sequence shown here is derived from an EMBL/GenBank/DDBJ whole genome shotgun (WGS) entry which is preliminary data.</text>
</comment>
<dbReference type="Proteomes" id="UP000256328">
    <property type="component" value="Unassembled WGS sequence"/>
</dbReference>
<dbReference type="EMBL" id="PDLN01000003">
    <property type="protein sequence ID" value="RDW91271.1"/>
    <property type="molecule type" value="Genomic_DNA"/>
</dbReference>
<name>A0A3D8SYN0_9HELO</name>
<keyword evidence="3" id="KW-1185">Reference proteome</keyword>
<organism evidence="2 3">
    <name type="scientific">Coleophoma crateriformis</name>
    <dbReference type="NCBI Taxonomy" id="565419"/>
    <lineage>
        <taxon>Eukaryota</taxon>
        <taxon>Fungi</taxon>
        <taxon>Dikarya</taxon>
        <taxon>Ascomycota</taxon>
        <taxon>Pezizomycotina</taxon>
        <taxon>Leotiomycetes</taxon>
        <taxon>Helotiales</taxon>
        <taxon>Dermateaceae</taxon>
        <taxon>Coleophoma</taxon>
    </lineage>
</organism>
<reference evidence="2 3" key="1">
    <citation type="journal article" date="2018" name="IMA Fungus">
        <title>IMA Genome-F 9: Draft genome sequence of Annulohypoxylon stygium, Aspergillus mulundensis, Berkeleyomyces basicola (syn. Thielaviopsis basicola), Ceratocystis smalleyi, two Cercospora beticola strains, Coleophoma cylindrospora, Fusarium fracticaudum, Phialophora cf. hyalina, and Morchella septimelata.</title>
        <authorList>
            <person name="Wingfield B.D."/>
            <person name="Bills G.F."/>
            <person name="Dong Y."/>
            <person name="Huang W."/>
            <person name="Nel W.J."/>
            <person name="Swalarsk-Parry B.S."/>
            <person name="Vaghefi N."/>
            <person name="Wilken P.M."/>
            <person name="An Z."/>
            <person name="de Beer Z.W."/>
            <person name="De Vos L."/>
            <person name="Chen L."/>
            <person name="Duong T.A."/>
            <person name="Gao Y."/>
            <person name="Hammerbacher A."/>
            <person name="Kikkert J.R."/>
            <person name="Li Y."/>
            <person name="Li H."/>
            <person name="Li K."/>
            <person name="Li Q."/>
            <person name="Liu X."/>
            <person name="Ma X."/>
            <person name="Naidoo K."/>
            <person name="Pethybridge S.J."/>
            <person name="Sun J."/>
            <person name="Steenkamp E.T."/>
            <person name="van der Nest M.A."/>
            <person name="van Wyk S."/>
            <person name="Wingfield M.J."/>
            <person name="Xiong C."/>
            <person name="Yue Q."/>
            <person name="Zhang X."/>
        </authorList>
    </citation>
    <scope>NUCLEOTIDE SEQUENCE [LARGE SCALE GENOMIC DNA]</scope>
    <source>
        <strain evidence="2 3">BP5796</strain>
    </source>
</reference>
<accession>A0A3D8SYN0</accession>
<dbReference type="AlphaFoldDB" id="A0A3D8SYN0"/>